<keyword evidence="2 9" id="KW-1003">Cell membrane</keyword>
<dbReference type="PANTHER" id="PTHR35851:SF1">
    <property type="entry name" value="CELL DIVISION PROTEIN FTSQ"/>
    <property type="match status" value="1"/>
</dbReference>
<dbReference type="Gene3D" id="3.10.20.310">
    <property type="entry name" value="membrane protein fhac"/>
    <property type="match status" value="1"/>
</dbReference>
<name>A0A2W4ZZD2_9BACT</name>
<proteinExistence type="inferred from homology"/>
<evidence type="ECO:0000256" key="8">
    <source>
        <dbReference type="ARBA" id="ARBA00023306"/>
    </source>
</evidence>
<dbReference type="GO" id="GO:0043093">
    <property type="term" value="P:FtsZ-dependent cytokinesis"/>
    <property type="evidence" value="ECO:0007669"/>
    <property type="project" value="UniProtKB-UniRule"/>
</dbReference>
<reference evidence="11 12" key="1">
    <citation type="submission" date="2017-08" db="EMBL/GenBank/DDBJ databases">
        <title>Infants hospitalized years apart are colonized by the same room-sourced microbial strains.</title>
        <authorList>
            <person name="Brooks B."/>
            <person name="Olm M.R."/>
            <person name="Firek B.A."/>
            <person name="Baker R."/>
            <person name="Thomas B.C."/>
            <person name="Morowitz M.J."/>
            <person name="Banfield J.F."/>
        </authorList>
    </citation>
    <scope>NUCLEOTIDE SEQUENCE [LARGE SCALE GENOMIC DNA]</scope>
    <source>
        <strain evidence="11">S2_018_000_R2_104</strain>
    </source>
</reference>
<keyword evidence="6 9" id="KW-1133">Transmembrane helix</keyword>
<protein>
    <recommendedName>
        <fullName evidence="9">Cell division protein FtsQ</fullName>
    </recommendedName>
</protein>
<evidence type="ECO:0000256" key="6">
    <source>
        <dbReference type="ARBA" id="ARBA00022989"/>
    </source>
</evidence>
<feature type="domain" description="POTRA" evidence="10">
    <location>
        <begin position="72"/>
        <end position="140"/>
    </location>
</feature>
<keyword evidence="3" id="KW-0997">Cell inner membrane</keyword>
<evidence type="ECO:0000256" key="1">
    <source>
        <dbReference type="ARBA" id="ARBA00004370"/>
    </source>
</evidence>
<dbReference type="Gene3D" id="3.40.50.11690">
    <property type="entry name" value="Cell division protein FtsQ/DivIB"/>
    <property type="match status" value="1"/>
</dbReference>
<evidence type="ECO:0000256" key="4">
    <source>
        <dbReference type="ARBA" id="ARBA00022618"/>
    </source>
</evidence>
<keyword evidence="8 9" id="KW-0131">Cell cycle</keyword>
<comment type="similarity">
    <text evidence="9">Belongs to the FtsQ/DivIB family. FtsQ subfamily.</text>
</comment>
<comment type="caution">
    <text evidence="11">The sequence shown here is derived from an EMBL/GenBank/DDBJ whole genome shotgun (WGS) entry which is preliminary data.</text>
</comment>
<dbReference type="GO" id="GO:0090529">
    <property type="term" value="P:cell septum assembly"/>
    <property type="evidence" value="ECO:0007669"/>
    <property type="project" value="InterPro"/>
</dbReference>
<feature type="transmembrane region" description="Helical" evidence="9">
    <location>
        <begin position="21"/>
        <end position="48"/>
    </location>
</feature>
<dbReference type="GO" id="GO:0032153">
    <property type="term" value="C:cell division site"/>
    <property type="evidence" value="ECO:0007669"/>
    <property type="project" value="UniProtKB-UniRule"/>
</dbReference>
<organism evidence="11 12">
    <name type="scientific">Micavibrio aeruginosavorus</name>
    <dbReference type="NCBI Taxonomy" id="349221"/>
    <lineage>
        <taxon>Bacteria</taxon>
        <taxon>Pseudomonadati</taxon>
        <taxon>Bdellovibrionota</taxon>
        <taxon>Bdellovibrionia</taxon>
        <taxon>Bdellovibrionales</taxon>
        <taxon>Pseudobdellovibrionaceae</taxon>
        <taxon>Micavibrio</taxon>
    </lineage>
</organism>
<evidence type="ECO:0000256" key="9">
    <source>
        <dbReference type="HAMAP-Rule" id="MF_00911"/>
    </source>
</evidence>
<keyword evidence="4 9" id="KW-0132">Cell division</keyword>
<evidence type="ECO:0000259" key="10">
    <source>
        <dbReference type="PROSITE" id="PS51779"/>
    </source>
</evidence>
<dbReference type="PROSITE" id="PS51779">
    <property type="entry name" value="POTRA"/>
    <property type="match status" value="1"/>
</dbReference>
<keyword evidence="7 9" id="KW-0472">Membrane</keyword>
<dbReference type="Pfam" id="PF03799">
    <property type="entry name" value="FtsQ_DivIB_C"/>
    <property type="match status" value="1"/>
</dbReference>
<dbReference type="Proteomes" id="UP000249557">
    <property type="component" value="Unassembled WGS sequence"/>
</dbReference>
<dbReference type="InterPro" id="IPR005548">
    <property type="entry name" value="Cell_div_FtsQ/DivIB_C"/>
</dbReference>
<dbReference type="InterPro" id="IPR013685">
    <property type="entry name" value="POTRA_FtsQ_type"/>
</dbReference>
<accession>A0A2W4ZZD2</accession>
<dbReference type="InterPro" id="IPR034746">
    <property type="entry name" value="POTRA"/>
</dbReference>
<sequence>MSLTGTRRSTILKRRSGGAERLILFIKRFGILLAVIAVILWVGAWLVMSGVAERTRMGIESSFLQTTKGWGFKVDNILVDGRSYTDADTLKAMINMEKGDPIFAFRPAEAKAMLEKISWVKSAQVERRLPDTIYIKLTEREPFALWQRNKKLVLIDKEGAVLSDRDLGKFSKLMIVVGNEAPQRAAELLSMLDAEPSIRERVEAATLIAGRRWDLKLKSGADVKLPEKELGLALRRLAVNHEEEALLDKDVLSIDVREEGRITVRTKPGAAQDYNAGSTPAAGKPI</sequence>
<dbReference type="InterPro" id="IPR026579">
    <property type="entry name" value="FtsQ"/>
</dbReference>
<keyword evidence="5 9" id="KW-0812">Transmembrane</keyword>
<dbReference type="GO" id="GO:0005886">
    <property type="term" value="C:plasma membrane"/>
    <property type="evidence" value="ECO:0007669"/>
    <property type="project" value="UniProtKB-SubCell"/>
</dbReference>
<evidence type="ECO:0000313" key="11">
    <source>
        <dbReference type="EMBL" id="PZO87684.1"/>
    </source>
</evidence>
<evidence type="ECO:0000313" key="12">
    <source>
        <dbReference type="Proteomes" id="UP000249557"/>
    </source>
</evidence>
<comment type="function">
    <text evidence="9">Essential cell division protein.</text>
</comment>
<evidence type="ECO:0000256" key="5">
    <source>
        <dbReference type="ARBA" id="ARBA00022692"/>
    </source>
</evidence>
<comment type="subcellular location">
    <subcellularLocation>
        <location evidence="9">Cell membrane</location>
        <topology evidence="9">Single-pass type II membrane protein</topology>
    </subcellularLocation>
    <subcellularLocation>
        <location evidence="1">Membrane</location>
    </subcellularLocation>
    <text evidence="9">Localizes to the division septum.</text>
</comment>
<dbReference type="Pfam" id="PF08478">
    <property type="entry name" value="POTRA_1"/>
    <property type="match status" value="1"/>
</dbReference>
<dbReference type="InterPro" id="IPR045335">
    <property type="entry name" value="FtsQ_C_sf"/>
</dbReference>
<evidence type="ECO:0000256" key="2">
    <source>
        <dbReference type="ARBA" id="ARBA00022475"/>
    </source>
</evidence>
<dbReference type="AlphaFoldDB" id="A0A2W4ZZD2"/>
<dbReference type="EMBL" id="QFNK01000046">
    <property type="protein sequence ID" value="PZO87684.1"/>
    <property type="molecule type" value="Genomic_DNA"/>
</dbReference>
<dbReference type="HAMAP" id="MF_00911">
    <property type="entry name" value="FtsQ_subfam"/>
    <property type="match status" value="1"/>
</dbReference>
<gene>
    <name evidence="9" type="primary">ftsQ</name>
    <name evidence="11" type="ORF">DI626_03420</name>
</gene>
<evidence type="ECO:0000256" key="7">
    <source>
        <dbReference type="ARBA" id="ARBA00023136"/>
    </source>
</evidence>
<dbReference type="PANTHER" id="PTHR35851">
    <property type="entry name" value="CELL DIVISION PROTEIN FTSQ"/>
    <property type="match status" value="1"/>
</dbReference>
<evidence type="ECO:0000256" key="3">
    <source>
        <dbReference type="ARBA" id="ARBA00022519"/>
    </source>
</evidence>